<dbReference type="Proteomes" id="UP000663859">
    <property type="component" value="Unassembled WGS sequence"/>
</dbReference>
<dbReference type="AlphaFoldDB" id="A0A8J2BRY6"/>
<accession>A0A8J2BRY6</accession>
<evidence type="ECO:0000313" key="1">
    <source>
        <dbReference type="EMBL" id="CAF0702655.1"/>
    </source>
</evidence>
<dbReference type="EMBL" id="CAJNOB010000045">
    <property type="protein sequence ID" value="CAF0702655.1"/>
    <property type="molecule type" value="Genomic_DNA"/>
</dbReference>
<name>A0A8J2BRY6_9BACT</name>
<protein>
    <submittedName>
        <fullName evidence="1">Uncharacterized protein</fullName>
    </submittedName>
</protein>
<reference evidence="1" key="1">
    <citation type="submission" date="2021-02" db="EMBL/GenBank/DDBJ databases">
        <authorList>
            <person name="Cremers G."/>
            <person name="Picone N."/>
        </authorList>
    </citation>
    <scope>NUCLEOTIDE SEQUENCE</scope>
    <source>
        <strain evidence="1">PQ17</strain>
    </source>
</reference>
<proteinExistence type="predicted"/>
<keyword evidence="2" id="KW-1185">Reference proteome</keyword>
<organism evidence="1 2">
    <name type="scientific">Candidatus Methylacidithermus pantelleriae</name>
    <dbReference type="NCBI Taxonomy" id="2744239"/>
    <lineage>
        <taxon>Bacteria</taxon>
        <taxon>Pseudomonadati</taxon>
        <taxon>Verrucomicrobiota</taxon>
        <taxon>Methylacidiphilae</taxon>
        <taxon>Methylacidiphilales</taxon>
        <taxon>Methylacidiphilaceae</taxon>
        <taxon>Candidatus Methylacidithermus</taxon>
    </lineage>
</organism>
<sequence length="121" mass="13576">MTEHADGGNRRYDLAKAPAGTLPGRNLELTAAPLLVPAVFGHDQEKGLERWKEVLELDCVWQGRTFEVISDLRPRMNDRKKGRKKVTKRLLDGILSGQVPRLVRSPIRRGSSASERVFALC</sequence>
<gene>
    <name evidence="1" type="ORF">MPNT_50147</name>
</gene>
<evidence type="ECO:0000313" key="2">
    <source>
        <dbReference type="Proteomes" id="UP000663859"/>
    </source>
</evidence>
<dbReference type="RefSeq" id="WP_174582352.1">
    <property type="nucleotide sequence ID" value="NZ_CAJNOB010000045.1"/>
</dbReference>
<comment type="caution">
    <text evidence="1">The sequence shown here is derived from an EMBL/GenBank/DDBJ whole genome shotgun (WGS) entry which is preliminary data.</text>
</comment>